<dbReference type="RefSeq" id="WP_375733572.1">
    <property type="nucleotide sequence ID" value="NZ_JBCGDC010000014.1"/>
</dbReference>
<sequence>MADHGATGPAAADPRQFHARAARELEQIRALIDGFPLYGLANWTGLRTVSRWQTRDGGLEIVGLGHGTSPGPGPYAEVLVNAASGADLALHRRREVRYETEPPRDEETFRRIDRELLADDPDEVVIPVEGAPTRFQVWQLPQGWVATTAHGDHRCTVSASRIEPGDVELCRVHDIKPYWDGRRVFPPGS</sequence>
<evidence type="ECO:0000313" key="2">
    <source>
        <dbReference type="Proteomes" id="UP001582793"/>
    </source>
</evidence>
<name>A0ABV5CLM4_9ACTN</name>
<comment type="caution">
    <text evidence="1">The sequence shown here is derived from an EMBL/GenBank/DDBJ whole genome shotgun (WGS) entry which is preliminary data.</text>
</comment>
<dbReference type="Proteomes" id="UP001582793">
    <property type="component" value="Unassembled WGS sequence"/>
</dbReference>
<keyword evidence="2" id="KW-1185">Reference proteome</keyword>
<reference evidence="1 2" key="1">
    <citation type="submission" date="2024-04" db="EMBL/GenBank/DDBJ databases">
        <title>Polymorphospora sp. isolated from Baiyangdian Lake in Xiong'an New Area.</title>
        <authorList>
            <person name="Zhang X."/>
            <person name="Liu J."/>
        </authorList>
    </citation>
    <scope>NUCLEOTIDE SEQUENCE [LARGE SCALE GENOMIC DNA]</scope>
    <source>
        <strain evidence="1 2">2-325</strain>
    </source>
</reference>
<organism evidence="1 2">
    <name type="scientific">Polymorphospora lycopeni</name>
    <dbReference type="NCBI Taxonomy" id="3140240"/>
    <lineage>
        <taxon>Bacteria</taxon>
        <taxon>Bacillati</taxon>
        <taxon>Actinomycetota</taxon>
        <taxon>Actinomycetes</taxon>
        <taxon>Micromonosporales</taxon>
        <taxon>Micromonosporaceae</taxon>
        <taxon>Polymorphospora</taxon>
    </lineage>
</organism>
<dbReference type="EMBL" id="JBCGDC010000014">
    <property type="protein sequence ID" value="MFB6392893.1"/>
    <property type="molecule type" value="Genomic_DNA"/>
</dbReference>
<protein>
    <submittedName>
        <fullName evidence="1">Uncharacterized protein</fullName>
    </submittedName>
</protein>
<proteinExistence type="predicted"/>
<evidence type="ECO:0000313" key="1">
    <source>
        <dbReference type="EMBL" id="MFB6392893.1"/>
    </source>
</evidence>
<accession>A0ABV5CLM4</accession>
<gene>
    <name evidence="1" type="ORF">AAFH96_07185</name>
</gene>